<dbReference type="AlphaFoldDB" id="V6IV82"/>
<gene>
    <name evidence="1" type="ORF">P343_12715</name>
</gene>
<organism evidence="1 2">
    <name type="scientific">Sporolactobacillus laevolacticus DSM 442</name>
    <dbReference type="NCBI Taxonomy" id="1395513"/>
    <lineage>
        <taxon>Bacteria</taxon>
        <taxon>Bacillati</taxon>
        <taxon>Bacillota</taxon>
        <taxon>Bacilli</taxon>
        <taxon>Bacillales</taxon>
        <taxon>Sporolactobacillaceae</taxon>
        <taxon>Sporolactobacillus</taxon>
    </lineage>
</organism>
<comment type="caution">
    <text evidence="1">The sequence shown here is derived from an EMBL/GenBank/DDBJ whole genome shotgun (WGS) entry which is preliminary data.</text>
</comment>
<evidence type="ECO:0000313" key="1">
    <source>
        <dbReference type="EMBL" id="EST11108.1"/>
    </source>
</evidence>
<keyword evidence="2" id="KW-1185">Reference proteome</keyword>
<name>V6IV82_9BACL</name>
<proteinExistence type="predicted"/>
<dbReference type="STRING" id="1395513.P343_12715"/>
<protein>
    <submittedName>
        <fullName evidence="1">Uncharacterized protein</fullName>
    </submittedName>
</protein>
<dbReference type="EMBL" id="AWTC01000013">
    <property type="protein sequence ID" value="EST11108.1"/>
    <property type="molecule type" value="Genomic_DNA"/>
</dbReference>
<evidence type="ECO:0000313" key="2">
    <source>
        <dbReference type="Proteomes" id="UP000018296"/>
    </source>
</evidence>
<dbReference type="Proteomes" id="UP000018296">
    <property type="component" value="Unassembled WGS sequence"/>
</dbReference>
<reference evidence="1 2" key="1">
    <citation type="journal article" date="2013" name="Genome Announc.">
        <title>Genome Sequence of Sporolactobacillus laevolacticus DSM442, an Efficient Polymer-Grade D-Lactate Producer from Agricultural Waste Cottonseed as a Nitrogen Source.</title>
        <authorList>
            <person name="Wang H."/>
            <person name="Wang L."/>
            <person name="Ju J."/>
            <person name="Yu B."/>
            <person name="Ma Y."/>
        </authorList>
    </citation>
    <scope>NUCLEOTIDE SEQUENCE [LARGE SCALE GENOMIC DNA]</scope>
    <source>
        <strain evidence="1 2">DSM 442</strain>
    </source>
</reference>
<accession>V6IV82</accession>
<sequence>MTANAKEGQKMSLLQALLETINQEWSTQDTDLSGEVYSVLSIVYIPPVLAEAIENEGNKVPTEFDPNTFNSVEDGNYCTVEIRICTGQETLIDFYYD</sequence>
<dbReference type="PATRIC" id="fig|1395513.3.peg.2581"/>